<reference evidence="9" key="1">
    <citation type="submission" date="2016-10" db="EMBL/GenBank/DDBJ databases">
        <authorList>
            <person name="Varghese N."/>
            <person name="Submissions S."/>
        </authorList>
    </citation>
    <scope>NUCLEOTIDE SEQUENCE [LARGE SCALE GENOMIC DNA]</scope>
    <source>
        <strain evidence="9">DSM 16522</strain>
    </source>
</reference>
<dbReference type="InterPro" id="IPR050210">
    <property type="entry name" value="tRNA_Adenine-N(6)_MTase"/>
</dbReference>
<dbReference type="PANTHER" id="PTHR47739">
    <property type="entry name" value="TRNA1(VAL) (ADENINE(37)-N6)-METHYLTRANSFERASE"/>
    <property type="match status" value="1"/>
</dbReference>
<dbReference type="OrthoDB" id="5383291at2"/>
<sequence>MALIQKPTFRCGGFTFKQFFVGHDKCAMKVGTDGVLLGAWAPVYNRKRCLDIGCGSGLIALMIAQRTKGDIIIDAVELDVLAATQAVGNMQQSPWPSRITVHQQDIHDFVRQHIQQNELAQNELHEMSSQYDLIVSNPPYFEPAIACRNEARNQARYTSSLTHQGLLECVQALITPTGLFCLVLPYEIGEQFEKMASDLGWFTHFRVNVRDRQDKPLHRLLLGLSLQEQEVQVCELTIRSSDGAYSDEFRQLVTDFYLYY</sequence>
<feature type="domain" description="Methyltransferase small" evidence="7">
    <location>
        <begin position="45"/>
        <end position="111"/>
    </location>
</feature>
<gene>
    <name evidence="8" type="ORF">SAMN05421579_11390</name>
</gene>
<comment type="similarity">
    <text evidence="6">Belongs to the methyltransferase superfamily. tRNA (adenine-N(6)-)-methyltransferase family.</text>
</comment>
<evidence type="ECO:0000313" key="8">
    <source>
        <dbReference type="EMBL" id="SFN64976.1"/>
    </source>
</evidence>
<dbReference type="EMBL" id="FOVO01000013">
    <property type="protein sequence ID" value="SFN64976.1"/>
    <property type="molecule type" value="Genomic_DNA"/>
</dbReference>
<dbReference type="GO" id="GO:0016430">
    <property type="term" value="F:tRNA (adenine-N6)-methyltransferase activity"/>
    <property type="evidence" value="ECO:0007669"/>
    <property type="project" value="UniProtKB-UniRule"/>
</dbReference>
<evidence type="ECO:0000313" key="9">
    <source>
        <dbReference type="Proteomes" id="UP000199011"/>
    </source>
</evidence>
<dbReference type="RefSeq" id="WP_092519112.1">
    <property type="nucleotide sequence ID" value="NZ_CAWRAH010000032.1"/>
</dbReference>
<dbReference type="GO" id="GO:0003676">
    <property type="term" value="F:nucleic acid binding"/>
    <property type="evidence" value="ECO:0007669"/>
    <property type="project" value="InterPro"/>
</dbReference>
<keyword evidence="9" id="KW-1185">Reference proteome</keyword>
<dbReference type="InterPro" id="IPR002052">
    <property type="entry name" value="DNA_methylase_N6_adenine_CS"/>
</dbReference>
<dbReference type="GO" id="GO:0008033">
    <property type="term" value="P:tRNA processing"/>
    <property type="evidence" value="ECO:0007669"/>
    <property type="project" value="UniProtKB-UniRule"/>
</dbReference>
<evidence type="ECO:0000259" key="7">
    <source>
        <dbReference type="Pfam" id="PF05175"/>
    </source>
</evidence>
<evidence type="ECO:0000256" key="2">
    <source>
        <dbReference type="ARBA" id="ARBA00022603"/>
    </source>
</evidence>
<accession>A0A1I5AR01</accession>
<evidence type="ECO:0000256" key="3">
    <source>
        <dbReference type="ARBA" id="ARBA00022679"/>
    </source>
</evidence>
<dbReference type="InterPro" id="IPR022882">
    <property type="entry name" value="tRNA_adenine-N6_MeTrfase"/>
</dbReference>
<keyword evidence="3 6" id="KW-0808">Transferase</keyword>
<dbReference type="Gene3D" id="3.40.50.150">
    <property type="entry name" value="Vaccinia Virus protein VP39"/>
    <property type="match status" value="1"/>
</dbReference>
<keyword evidence="5 6" id="KW-0819">tRNA processing</keyword>
<dbReference type="EC" id="2.1.1.223" evidence="6"/>
<evidence type="ECO:0000256" key="4">
    <source>
        <dbReference type="ARBA" id="ARBA00022691"/>
    </source>
</evidence>
<dbReference type="AlphaFoldDB" id="A0A1I5AR01"/>
<dbReference type="STRING" id="53341.SAMN05421579_11390"/>
<dbReference type="CDD" id="cd02440">
    <property type="entry name" value="AdoMet_MTases"/>
    <property type="match status" value="1"/>
</dbReference>
<comment type="subcellular location">
    <subcellularLocation>
        <location evidence="6">Cytoplasm</location>
    </subcellularLocation>
</comment>
<dbReference type="NCBIfam" id="NF047853">
    <property type="entry name" value="tRm6a37MtseTrmN"/>
    <property type="match status" value="1"/>
</dbReference>
<keyword evidence="1 6" id="KW-0963">Cytoplasm</keyword>
<dbReference type="GO" id="GO:0005737">
    <property type="term" value="C:cytoplasm"/>
    <property type="evidence" value="ECO:0007669"/>
    <property type="project" value="UniProtKB-SubCell"/>
</dbReference>
<keyword evidence="2 6" id="KW-0489">Methyltransferase</keyword>
<evidence type="ECO:0000256" key="1">
    <source>
        <dbReference type="ARBA" id="ARBA00022490"/>
    </source>
</evidence>
<protein>
    <recommendedName>
        <fullName evidence="6">tRNA1(Val) (adenine(37)-N6)-methyltransferase</fullName>
        <ecNumber evidence="6">2.1.1.223</ecNumber>
    </recommendedName>
    <alternativeName>
        <fullName evidence="6">tRNA m6A37 methyltransferase</fullName>
    </alternativeName>
</protein>
<organism evidence="8 9">
    <name type="scientific">Xenorhabdus japonica</name>
    <dbReference type="NCBI Taxonomy" id="53341"/>
    <lineage>
        <taxon>Bacteria</taxon>
        <taxon>Pseudomonadati</taxon>
        <taxon>Pseudomonadota</taxon>
        <taxon>Gammaproteobacteria</taxon>
        <taxon>Enterobacterales</taxon>
        <taxon>Morganellaceae</taxon>
        <taxon>Xenorhabdus</taxon>
    </lineage>
</organism>
<dbReference type="InterPro" id="IPR007848">
    <property type="entry name" value="Small_mtfrase_dom"/>
</dbReference>
<dbReference type="InterPro" id="IPR029063">
    <property type="entry name" value="SAM-dependent_MTases_sf"/>
</dbReference>
<name>A0A1I5AR01_9GAMM</name>
<dbReference type="PROSITE" id="PS00092">
    <property type="entry name" value="N6_MTASE"/>
    <property type="match status" value="1"/>
</dbReference>
<dbReference type="Proteomes" id="UP000199011">
    <property type="component" value="Unassembled WGS sequence"/>
</dbReference>
<evidence type="ECO:0000256" key="5">
    <source>
        <dbReference type="ARBA" id="ARBA00022694"/>
    </source>
</evidence>
<dbReference type="GO" id="GO:0032259">
    <property type="term" value="P:methylation"/>
    <property type="evidence" value="ECO:0007669"/>
    <property type="project" value="UniProtKB-KW"/>
</dbReference>
<dbReference type="HAMAP" id="MF_01872">
    <property type="entry name" value="tRNA_methyltr_YfiC"/>
    <property type="match status" value="1"/>
</dbReference>
<dbReference type="PANTHER" id="PTHR47739:SF1">
    <property type="entry name" value="TRNA1(VAL) (ADENINE(37)-N6)-METHYLTRANSFERASE"/>
    <property type="match status" value="1"/>
</dbReference>
<evidence type="ECO:0000256" key="6">
    <source>
        <dbReference type="HAMAP-Rule" id="MF_01872"/>
    </source>
</evidence>
<dbReference type="SUPFAM" id="SSF53335">
    <property type="entry name" value="S-adenosyl-L-methionine-dependent methyltransferases"/>
    <property type="match status" value="1"/>
</dbReference>
<keyword evidence="4 6" id="KW-0949">S-adenosyl-L-methionine</keyword>
<proteinExistence type="inferred from homology"/>
<comment type="catalytic activity">
    <reaction evidence="6">
        <text>adenosine(37) in tRNA1(Val) + S-adenosyl-L-methionine = N(6)-methyladenosine(37) in tRNA1(Val) + S-adenosyl-L-homocysteine + H(+)</text>
        <dbReference type="Rhea" id="RHEA:43160"/>
        <dbReference type="Rhea" id="RHEA-COMP:10369"/>
        <dbReference type="Rhea" id="RHEA-COMP:10370"/>
        <dbReference type="ChEBI" id="CHEBI:15378"/>
        <dbReference type="ChEBI" id="CHEBI:57856"/>
        <dbReference type="ChEBI" id="CHEBI:59789"/>
        <dbReference type="ChEBI" id="CHEBI:74411"/>
        <dbReference type="ChEBI" id="CHEBI:74449"/>
        <dbReference type="EC" id="2.1.1.223"/>
    </reaction>
</comment>
<comment type="function">
    <text evidence="6">Specifically methylates the adenine in position 37 of tRNA(1)(Val) (anticodon cmo5UAC).</text>
</comment>
<dbReference type="Pfam" id="PF05175">
    <property type="entry name" value="MTS"/>
    <property type="match status" value="1"/>
</dbReference>